<dbReference type="EMBL" id="JACAZE010000010">
    <property type="protein sequence ID" value="KAF7305426.1"/>
    <property type="molecule type" value="Genomic_DNA"/>
</dbReference>
<dbReference type="Pfam" id="PF11807">
    <property type="entry name" value="UstYa"/>
    <property type="match status" value="1"/>
</dbReference>
<dbReference type="PANTHER" id="PTHR33365">
    <property type="entry name" value="YALI0B05434P"/>
    <property type="match status" value="1"/>
</dbReference>
<dbReference type="PANTHER" id="PTHR33365:SF11">
    <property type="entry name" value="TAT PATHWAY SIGNAL SEQUENCE"/>
    <property type="match status" value="1"/>
</dbReference>
<dbReference type="GO" id="GO:0016491">
    <property type="term" value="F:oxidoreductase activity"/>
    <property type="evidence" value="ECO:0007669"/>
    <property type="project" value="UniProtKB-KW"/>
</dbReference>
<gene>
    <name evidence="4" type="ORF">HMN09_00795000</name>
</gene>
<comment type="caution">
    <text evidence="4">The sequence shown here is derived from an EMBL/GenBank/DDBJ whole genome shotgun (WGS) entry which is preliminary data.</text>
</comment>
<dbReference type="AlphaFoldDB" id="A0A8H6SVH7"/>
<dbReference type="InterPro" id="IPR021765">
    <property type="entry name" value="UstYa-like"/>
</dbReference>
<comment type="similarity">
    <text evidence="3">Belongs to the ustYa family.</text>
</comment>
<evidence type="ECO:0000256" key="2">
    <source>
        <dbReference type="ARBA" id="ARBA00023002"/>
    </source>
</evidence>
<sequence length="217" mass="23967">MAVEKAAIERRPMNVGSKKGKRQISICGLSSPLIPSMQRAMALLCAGLALAVGSLAQQENMFSFSIPAEGVSPVWDLPLDTVLMDVHNTDNYDLNGTLADAQWAALMPPNRGIVELGPHREKFMLSMAHQLQCLDVIRQDYVAGWEGRRTTPNGEVSARAHHCLNYIRQMVLCRGDRRLEQVVDPFGAHAVQVRGTQTCKDWTQVLDSMAEVQRVSA</sequence>
<evidence type="ECO:0000256" key="1">
    <source>
        <dbReference type="ARBA" id="ARBA00004685"/>
    </source>
</evidence>
<dbReference type="GO" id="GO:0043386">
    <property type="term" value="P:mycotoxin biosynthetic process"/>
    <property type="evidence" value="ECO:0007669"/>
    <property type="project" value="InterPro"/>
</dbReference>
<comment type="pathway">
    <text evidence="1">Mycotoxin biosynthesis.</text>
</comment>
<dbReference type="OrthoDB" id="3687641at2759"/>
<name>A0A8H6SVH7_MYCCL</name>
<accession>A0A8H6SVH7</accession>
<organism evidence="4 5">
    <name type="scientific">Mycena chlorophos</name>
    <name type="common">Agaric fungus</name>
    <name type="synonym">Agaricus chlorophos</name>
    <dbReference type="NCBI Taxonomy" id="658473"/>
    <lineage>
        <taxon>Eukaryota</taxon>
        <taxon>Fungi</taxon>
        <taxon>Dikarya</taxon>
        <taxon>Basidiomycota</taxon>
        <taxon>Agaricomycotina</taxon>
        <taxon>Agaricomycetes</taxon>
        <taxon>Agaricomycetidae</taxon>
        <taxon>Agaricales</taxon>
        <taxon>Marasmiineae</taxon>
        <taxon>Mycenaceae</taxon>
        <taxon>Mycena</taxon>
    </lineage>
</organism>
<protein>
    <submittedName>
        <fullName evidence="4">Uncharacterized protein</fullName>
    </submittedName>
</protein>
<dbReference type="Proteomes" id="UP000613580">
    <property type="component" value="Unassembled WGS sequence"/>
</dbReference>
<evidence type="ECO:0000313" key="5">
    <source>
        <dbReference type="Proteomes" id="UP000613580"/>
    </source>
</evidence>
<evidence type="ECO:0000256" key="3">
    <source>
        <dbReference type="ARBA" id="ARBA00035112"/>
    </source>
</evidence>
<proteinExistence type="inferred from homology"/>
<keyword evidence="2" id="KW-0560">Oxidoreductase</keyword>
<keyword evidence="5" id="KW-1185">Reference proteome</keyword>
<reference evidence="4" key="1">
    <citation type="submission" date="2020-05" db="EMBL/GenBank/DDBJ databases">
        <title>Mycena genomes resolve the evolution of fungal bioluminescence.</title>
        <authorList>
            <person name="Tsai I.J."/>
        </authorList>
    </citation>
    <scope>NUCLEOTIDE SEQUENCE</scope>
    <source>
        <strain evidence="4">110903Hualien_Pintung</strain>
    </source>
</reference>
<evidence type="ECO:0000313" key="4">
    <source>
        <dbReference type="EMBL" id="KAF7305426.1"/>
    </source>
</evidence>